<dbReference type="AlphaFoldDB" id="W0VBB4"/>
<dbReference type="RefSeq" id="WP_038495203.1">
    <property type="nucleotide sequence ID" value="NZ_BCTH01000014.1"/>
</dbReference>
<dbReference type="eggNOG" id="COG4249">
    <property type="taxonomic scope" value="Bacteria"/>
</dbReference>
<proteinExistence type="predicted"/>
<evidence type="ECO:0000313" key="2">
    <source>
        <dbReference type="Proteomes" id="UP000027604"/>
    </source>
</evidence>
<dbReference type="SUPFAM" id="SSF52266">
    <property type="entry name" value="SGNH hydrolase"/>
    <property type="match status" value="1"/>
</dbReference>
<dbReference type="EMBL" id="HG322949">
    <property type="protein sequence ID" value="CDG84648.1"/>
    <property type="molecule type" value="Genomic_DNA"/>
</dbReference>
<name>W0VBB4_9BURK</name>
<organism evidence="1 2">
    <name type="scientific">Janthinobacterium agaricidamnosum NBRC 102515 = DSM 9628</name>
    <dbReference type="NCBI Taxonomy" id="1349767"/>
    <lineage>
        <taxon>Bacteria</taxon>
        <taxon>Pseudomonadati</taxon>
        <taxon>Pseudomonadota</taxon>
        <taxon>Betaproteobacteria</taxon>
        <taxon>Burkholderiales</taxon>
        <taxon>Oxalobacteraceae</taxon>
        <taxon>Janthinobacterium</taxon>
    </lineage>
</organism>
<keyword evidence="2" id="KW-1185">Reference proteome</keyword>
<evidence type="ECO:0008006" key="3">
    <source>
        <dbReference type="Google" id="ProtNLM"/>
    </source>
</evidence>
<sequence>MAYYTSPQAYFDEAYRHSGKKKFLFEGDSWFSIPDLANIPIQIDSLLDPSILCLANPGDTLAEISSGLQYQILDNLIKSERYGQQWDAIFLSAGANDIIGPRIQQFLTMPAAVSNDPRAYLNMARLNAALDEIAVMLGKIITIRNNSEINQTTPILVYPYVYLTPRPVAHKIFVWKVSGPWIYPYMIRAGIDDFTMRQQIVRYLIDRYFGLLSKLQAVPGSHFYVIDTRSALPPVSEEQMNKSTLFWNDEIHPSSRGYREITEKYFIPVLKSLGLA</sequence>
<dbReference type="KEGG" id="jag:GJA_4038"/>
<protein>
    <recommendedName>
        <fullName evidence="3">GDSL-like Lipase/Acylhydrolase family protein</fullName>
    </recommendedName>
</protein>
<dbReference type="PATRIC" id="fig|1349767.4.peg.616"/>
<reference evidence="1 2" key="1">
    <citation type="journal article" date="2015" name="Genome Announc.">
        <title>Genome Sequence of Mushroom Soft-Rot Pathogen Janthinobacterium agaricidamnosum.</title>
        <authorList>
            <person name="Graupner K."/>
            <person name="Lackner G."/>
            <person name="Hertweck C."/>
        </authorList>
    </citation>
    <scope>NUCLEOTIDE SEQUENCE [LARGE SCALE GENOMIC DNA]</scope>
    <source>
        <strain evidence="2">NBRC 102515 / DSM 9628</strain>
    </source>
</reference>
<dbReference type="HOGENOM" id="CLU_1007530_0_0_4"/>
<dbReference type="Proteomes" id="UP000027604">
    <property type="component" value="Chromosome I"/>
</dbReference>
<dbReference type="Gene3D" id="3.40.50.1110">
    <property type="entry name" value="SGNH hydrolase"/>
    <property type="match status" value="1"/>
</dbReference>
<dbReference type="OrthoDB" id="6194308at2"/>
<accession>W0VBB4</accession>
<evidence type="ECO:0000313" key="1">
    <source>
        <dbReference type="EMBL" id="CDG84648.1"/>
    </source>
</evidence>
<gene>
    <name evidence="1" type="ORF">GJA_4038</name>
</gene>
<dbReference type="STRING" id="1349767.GJA_4038"/>
<dbReference type="GO" id="GO:0016788">
    <property type="term" value="F:hydrolase activity, acting on ester bonds"/>
    <property type="evidence" value="ECO:0007669"/>
    <property type="project" value="UniProtKB-ARBA"/>
</dbReference>
<dbReference type="InterPro" id="IPR036514">
    <property type="entry name" value="SGNH_hydro_sf"/>
</dbReference>